<comment type="caution">
    <text evidence="2">The sequence shown here is derived from an EMBL/GenBank/DDBJ whole genome shotgun (WGS) entry which is preliminary data.</text>
</comment>
<reference evidence="2" key="1">
    <citation type="journal article" date="2014" name="Front. Microbiol.">
        <title>High frequency of phylogenetically diverse reductive dehalogenase-homologous genes in deep subseafloor sedimentary metagenomes.</title>
        <authorList>
            <person name="Kawai M."/>
            <person name="Futagami T."/>
            <person name="Toyoda A."/>
            <person name="Takaki Y."/>
            <person name="Nishi S."/>
            <person name="Hori S."/>
            <person name="Arai W."/>
            <person name="Tsubouchi T."/>
            <person name="Morono Y."/>
            <person name="Uchiyama I."/>
            <person name="Ito T."/>
            <person name="Fujiyama A."/>
            <person name="Inagaki F."/>
            <person name="Takami H."/>
        </authorList>
    </citation>
    <scope>NUCLEOTIDE SEQUENCE</scope>
    <source>
        <strain evidence="2">Expedition CK06-06</strain>
    </source>
</reference>
<keyword evidence="1" id="KW-0479">Metal-binding</keyword>
<dbReference type="AlphaFoldDB" id="X0T869"/>
<accession>X0T869</accession>
<dbReference type="Pfam" id="PF26233">
    <property type="entry name" value="NicX"/>
    <property type="match status" value="1"/>
</dbReference>
<evidence type="ECO:0000313" key="2">
    <source>
        <dbReference type="EMBL" id="GAF89394.1"/>
    </source>
</evidence>
<feature type="non-terminal residue" evidence="2">
    <location>
        <position position="1"/>
    </location>
</feature>
<proteinExistence type="predicted"/>
<gene>
    <name evidence="2" type="ORF">S01H1_22504</name>
</gene>
<name>X0T869_9ZZZZ</name>
<sequence>QIAWAPIEESINGDIVFDCSFYAGGPADLPNLRKPITFHVKKGVCIEISGGEEAKLARKWLDSLNDPGMYHEAHLCYGFNPGARPSGICVEDERIWGVTEWGFGHQGIQFKAGGVSAISHLDGMCLNSSVWQDGEQVLSEGQVVHPELVELARKLGK</sequence>
<dbReference type="PANTHER" id="PTHR34448">
    <property type="entry name" value="AMINOPEPTIDASE"/>
    <property type="match status" value="1"/>
</dbReference>
<evidence type="ECO:0008006" key="3">
    <source>
        <dbReference type="Google" id="ProtNLM"/>
    </source>
</evidence>
<dbReference type="SUPFAM" id="SSF144052">
    <property type="entry name" value="Thermophilic metalloprotease-like"/>
    <property type="match status" value="1"/>
</dbReference>
<dbReference type="InterPro" id="IPR058739">
    <property type="entry name" value="NicX"/>
</dbReference>
<protein>
    <recommendedName>
        <fullName evidence="3">Aminopeptidase</fullName>
    </recommendedName>
</protein>
<dbReference type="EMBL" id="BARS01012713">
    <property type="protein sequence ID" value="GAF89394.1"/>
    <property type="molecule type" value="Genomic_DNA"/>
</dbReference>
<dbReference type="PANTHER" id="PTHR34448:SF1">
    <property type="entry name" value="BLL6088 PROTEIN"/>
    <property type="match status" value="1"/>
</dbReference>
<organism evidence="2">
    <name type="scientific">marine sediment metagenome</name>
    <dbReference type="NCBI Taxonomy" id="412755"/>
    <lineage>
        <taxon>unclassified sequences</taxon>
        <taxon>metagenomes</taxon>
        <taxon>ecological metagenomes</taxon>
    </lineage>
</organism>
<dbReference type="InterPro" id="IPR052170">
    <property type="entry name" value="M29_Exopeptidase"/>
</dbReference>
<evidence type="ECO:0000256" key="1">
    <source>
        <dbReference type="ARBA" id="ARBA00022723"/>
    </source>
</evidence>
<dbReference type="GO" id="GO:0046872">
    <property type="term" value="F:metal ion binding"/>
    <property type="evidence" value="ECO:0007669"/>
    <property type="project" value="UniProtKB-KW"/>
</dbReference>